<dbReference type="Proteomes" id="UP000631535">
    <property type="component" value="Unassembled WGS sequence"/>
</dbReference>
<evidence type="ECO:0000313" key="3">
    <source>
        <dbReference type="Proteomes" id="UP000631535"/>
    </source>
</evidence>
<reference evidence="3" key="1">
    <citation type="journal article" date="2019" name="Int. J. Syst. Evol. Microbiol.">
        <title>The Global Catalogue of Microorganisms (GCM) 10K type strain sequencing project: providing services to taxonomists for standard genome sequencing and annotation.</title>
        <authorList>
            <consortium name="The Broad Institute Genomics Platform"/>
            <consortium name="The Broad Institute Genome Sequencing Center for Infectious Disease"/>
            <person name="Wu L."/>
            <person name="Ma J."/>
        </authorList>
    </citation>
    <scope>NUCLEOTIDE SEQUENCE [LARGE SCALE GENOMIC DNA]</scope>
    <source>
        <strain evidence="3">CGMCC 4.7178</strain>
    </source>
</reference>
<sequence length="77" mass="8379">MSGSVMRFADWGLTVDQHGGPPIYVTECTTCAEESAASNDKGDPEIWCLRHAGRTGHTGFRATSMTFFRASLIEGVR</sequence>
<dbReference type="EMBL" id="BMMP01000019">
    <property type="protein sequence ID" value="GGO56236.1"/>
    <property type="molecule type" value="Genomic_DNA"/>
</dbReference>
<gene>
    <name evidence="2" type="ORF">GCM10012287_49360</name>
</gene>
<evidence type="ECO:0000259" key="1">
    <source>
        <dbReference type="Pfam" id="PF25232"/>
    </source>
</evidence>
<organism evidence="2 3">
    <name type="scientific">Streptomyces daqingensis</name>
    <dbReference type="NCBI Taxonomy" id="1472640"/>
    <lineage>
        <taxon>Bacteria</taxon>
        <taxon>Bacillati</taxon>
        <taxon>Actinomycetota</taxon>
        <taxon>Actinomycetes</taxon>
        <taxon>Kitasatosporales</taxon>
        <taxon>Streptomycetaceae</taxon>
        <taxon>Streptomyces</taxon>
    </lineage>
</organism>
<feature type="domain" description="DUF7848" evidence="1">
    <location>
        <begin position="3"/>
        <end position="71"/>
    </location>
</feature>
<comment type="caution">
    <text evidence="2">The sequence shown here is derived from an EMBL/GenBank/DDBJ whole genome shotgun (WGS) entry which is preliminary data.</text>
</comment>
<name>A0ABQ2MPV2_9ACTN</name>
<accession>A0ABQ2MPV2</accession>
<proteinExistence type="predicted"/>
<dbReference type="Pfam" id="PF25232">
    <property type="entry name" value="DUF7848"/>
    <property type="match status" value="1"/>
</dbReference>
<keyword evidence="3" id="KW-1185">Reference proteome</keyword>
<protein>
    <recommendedName>
        <fullName evidence="1">DUF7848 domain-containing protein</fullName>
    </recommendedName>
</protein>
<dbReference type="InterPro" id="IPR057170">
    <property type="entry name" value="DUF7848"/>
</dbReference>
<evidence type="ECO:0000313" key="2">
    <source>
        <dbReference type="EMBL" id="GGO56236.1"/>
    </source>
</evidence>